<sequence>MGDVIRNSISVIITSNGFSCQHSLYISSTSSCGDRLCRTTYHNCCCRSLAIKLNRRRVRVRGLEVTSLPVNGRAWLGSIQLKILPMDTLSGSSWMDSSHMVSNMVATIESKMVSEEKEDETNSVIRERKDLLPPWGDLVFGPPSDIEPRSVSQSPSVLENVVTALENQNKTHFLEETDEEELSRRMLMLSRSNKVRSALELHKSMELAGLRPNVHGCNSLLSCLLRNKRLDDALRVFSFMKKNEITTGHTYSLVLKAVASTQGYEAALGIFAESEGYSIHKDFDVIVYNTIIAICARVNNWVETERIWTCMKESGVIGTRVTYSLLVCTFVRCCQNELAIDAYNEMLQSGLKPGSDTMQAVISACSKEGKWDLSLNVFQSMLKNGLKPNQVAWNSVINCLGKAGKVNLAFKVYDNMTNMGYQPDEYTWNALLCALYRANRLSDSIHFFESIKREQNSQLNIHMYNTVLTSCQKLGSWERALQLLWQMETSGLSVPTASYNLVIGACETARKPKVALQVFEHMVHRKCSPDTFTHLSLIRSCVWGSLWNKVEEILDQVASDPSLYNAAIQGMCLRGRVESARGLYTRMCKNGLKPDGKTWALMLQNLQKYPKRKKGYLYR</sequence>
<evidence type="ECO:0000256" key="3">
    <source>
        <dbReference type="PROSITE-ProRule" id="PRU00708"/>
    </source>
</evidence>
<protein>
    <submittedName>
        <fullName evidence="4">PPR domain-containing protein/PPR_2 domain-containing protein/PPR_3 domain-containing protein</fullName>
    </submittedName>
</protein>
<dbReference type="PANTHER" id="PTHR47938:SF16">
    <property type="entry name" value="PENTACOTRIPEPTIDE-REPEAT REGION OF PRORP DOMAIN-CONTAINING PROTEIN"/>
    <property type="match status" value="1"/>
</dbReference>
<evidence type="ECO:0000256" key="1">
    <source>
        <dbReference type="ARBA" id="ARBA00007626"/>
    </source>
</evidence>
<dbReference type="InParanoid" id="A0A1Q3BD57"/>
<keyword evidence="2" id="KW-0677">Repeat</keyword>
<reference evidence="5" key="1">
    <citation type="submission" date="2016-04" db="EMBL/GenBank/DDBJ databases">
        <title>Cephalotus genome sequencing.</title>
        <authorList>
            <person name="Fukushima K."/>
            <person name="Hasebe M."/>
            <person name="Fang X."/>
        </authorList>
    </citation>
    <scope>NUCLEOTIDE SEQUENCE [LARGE SCALE GENOMIC DNA]</scope>
    <source>
        <strain evidence="5">cv. St1</strain>
    </source>
</reference>
<dbReference type="PROSITE" id="PS51375">
    <property type="entry name" value="PPR"/>
    <property type="match status" value="9"/>
</dbReference>
<organism evidence="4 5">
    <name type="scientific">Cephalotus follicularis</name>
    <name type="common">Albany pitcher plant</name>
    <dbReference type="NCBI Taxonomy" id="3775"/>
    <lineage>
        <taxon>Eukaryota</taxon>
        <taxon>Viridiplantae</taxon>
        <taxon>Streptophyta</taxon>
        <taxon>Embryophyta</taxon>
        <taxon>Tracheophyta</taxon>
        <taxon>Spermatophyta</taxon>
        <taxon>Magnoliopsida</taxon>
        <taxon>eudicotyledons</taxon>
        <taxon>Gunneridae</taxon>
        <taxon>Pentapetalae</taxon>
        <taxon>rosids</taxon>
        <taxon>fabids</taxon>
        <taxon>Oxalidales</taxon>
        <taxon>Cephalotaceae</taxon>
        <taxon>Cephalotus</taxon>
    </lineage>
</organism>
<dbReference type="Gene3D" id="1.25.40.10">
    <property type="entry name" value="Tetratricopeptide repeat domain"/>
    <property type="match status" value="3"/>
</dbReference>
<dbReference type="InterPro" id="IPR011990">
    <property type="entry name" value="TPR-like_helical_dom_sf"/>
</dbReference>
<comment type="caution">
    <text evidence="4">The sequence shown here is derived from an EMBL/GenBank/DDBJ whole genome shotgun (WGS) entry which is preliminary data.</text>
</comment>
<dbReference type="STRING" id="3775.A0A1Q3BD57"/>
<dbReference type="FunCoup" id="A0A1Q3BD57">
    <property type="interactions" value="1690"/>
</dbReference>
<dbReference type="Proteomes" id="UP000187406">
    <property type="component" value="Unassembled WGS sequence"/>
</dbReference>
<feature type="repeat" description="PPR" evidence="3">
    <location>
        <begin position="460"/>
        <end position="494"/>
    </location>
</feature>
<dbReference type="Pfam" id="PF13041">
    <property type="entry name" value="PPR_2"/>
    <property type="match status" value="4"/>
</dbReference>
<dbReference type="PROSITE" id="PS51257">
    <property type="entry name" value="PROKAR_LIPOPROTEIN"/>
    <property type="match status" value="1"/>
</dbReference>
<dbReference type="Pfam" id="PF13812">
    <property type="entry name" value="PPR_3"/>
    <property type="match status" value="1"/>
</dbReference>
<comment type="similarity">
    <text evidence="1">Belongs to the PPR family. P subfamily.</text>
</comment>
<dbReference type="OrthoDB" id="185373at2759"/>
<evidence type="ECO:0000313" key="5">
    <source>
        <dbReference type="Proteomes" id="UP000187406"/>
    </source>
</evidence>
<feature type="repeat" description="PPR" evidence="3">
    <location>
        <begin position="284"/>
        <end position="318"/>
    </location>
</feature>
<dbReference type="InterPro" id="IPR002885">
    <property type="entry name" value="PPR_rpt"/>
</dbReference>
<feature type="repeat" description="PPR" evidence="3">
    <location>
        <begin position="389"/>
        <end position="423"/>
    </location>
</feature>
<keyword evidence="5" id="KW-1185">Reference proteome</keyword>
<feature type="repeat" description="PPR" evidence="3">
    <location>
        <begin position="213"/>
        <end position="247"/>
    </location>
</feature>
<evidence type="ECO:0000313" key="4">
    <source>
        <dbReference type="EMBL" id="GAV65713.1"/>
    </source>
</evidence>
<feature type="repeat" description="PPR" evidence="3">
    <location>
        <begin position="319"/>
        <end position="353"/>
    </location>
</feature>
<dbReference type="GO" id="GO:0003729">
    <property type="term" value="F:mRNA binding"/>
    <property type="evidence" value="ECO:0007669"/>
    <property type="project" value="TreeGrafter"/>
</dbReference>
<feature type="repeat" description="PPR" evidence="3">
    <location>
        <begin position="354"/>
        <end position="388"/>
    </location>
</feature>
<evidence type="ECO:0000256" key="2">
    <source>
        <dbReference type="ARBA" id="ARBA00022737"/>
    </source>
</evidence>
<dbReference type="Pfam" id="PF01535">
    <property type="entry name" value="PPR"/>
    <property type="match status" value="2"/>
</dbReference>
<gene>
    <name evidence="4" type="ORF">CFOL_v3_09227</name>
</gene>
<feature type="repeat" description="PPR" evidence="3">
    <location>
        <begin position="560"/>
        <end position="594"/>
    </location>
</feature>
<proteinExistence type="inferred from homology"/>
<dbReference type="AlphaFoldDB" id="A0A1Q3BD57"/>
<feature type="repeat" description="PPR" evidence="3">
    <location>
        <begin position="424"/>
        <end position="454"/>
    </location>
</feature>
<feature type="repeat" description="PPR" evidence="3">
    <location>
        <begin position="495"/>
        <end position="529"/>
    </location>
</feature>
<dbReference type="NCBIfam" id="TIGR00756">
    <property type="entry name" value="PPR"/>
    <property type="match status" value="7"/>
</dbReference>
<accession>A0A1Q3BD57</accession>
<name>A0A1Q3BD57_CEPFO</name>
<dbReference type="PANTHER" id="PTHR47938">
    <property type="entry name" value="RESPIRATORY COMPLEX I CHAPERONE (CIA84), PUTATIVE (AFU_ORTHOLOGUE AFUA_2G06020)-RELATED"/>
    <property type="match status" value="1"/>
</dbReference>
<dbReference type="EMBL" id="BDDD01000428">
    <property type="protein sequence ID" value="GAV65713.1"/>
    <property type="molecule type" value="Genomic_DNA"/>
</dbReference>